<evidence type="ECO:0000256" key="1">
    <source>
        <dbReference type="SAM" id="MobiDB-lite"/>
    </source>
</evidence>
<accession>A0AAV7D9N4</accession>
<protein>
    <submittedName>
        <fullName evidence="2">Uncharacterized protein</fullName>
    </submittedName>
</protein>
<organism evidence="2 3">
    <name type="scientific">Engystomops pustulosus</name>
    <name type="common">Tungara frog</name>
    <name type="synonym">Physalaemus pustulosus</name>
    <dbReference type="NCBI Taxonomy" id="76066"/>
    <lineage>
        <taxon>Eukaryota</taxon>
        <taxon>Metazoa</taxon>
        <taxon>Chordata</taxon>
        <taxon>Craniata</taxon>
        <taxon>Vertebrata</taxon>
        <taxon>Euteleostomi</taxon>
        <taxon>Amphibia</taxon>
        <taxon>Batrachia</taxon>
        <taxon>Anura</taxon>
        <taxon>Neobatrachia</taxon>
        <taxon>Hyloidea</taxon>
        <taxon>Leptodactylidae</taxon>
        <taxon>Leiuperinae</taxon>
        <taxon>Engystomops</taxon>
    </lineage>
</organism>
<keyword evidence="3" id="KW-1185">Reference proteome</keyword>
<dbReference type="Proteomes" id="UP000824782">
    <property type="component" value="Unassembled WGS sequence"/>
</dbReference>
<evidence type="ECO:0000313" key="2">
    <source>
        <dbReference type="EMBL" id="KAG8594177.1"/>
    </source>
</evidence>
<feature type="compositionally biased region" description="Basic and acidic residues" evidence="1">
    <location>
        <begin position="13"/>
        <end position="24"/>
    </location>
</feature>
<feature type="region of interest" description="Disordered" evidence="1">
    <location>
        <begin position="1"/>
        <end position="24"/>
    </location>
</feature>
<reference evidence="2" key="1">
    <citation type="thesis" date="2020" institute="ProQuest LLC" country="789 East Eisenhower Parkway, Ann Arbor, MI, USA">
        <title>Comparative Genomics and Chromosome Evolution.</title>
        <authorList>
            <person name="Mudd A.B."/>
        </authorList>
    </citation>
    <scope>NUCLEOTIDE SEQUENCE</scope>
    <source>
        <strain evidence="2">237g6f4</strain>
        <tissue evidence="2">Blood</tissue>
    </source>
</reference>
<proteinExistence type="predicted"/>
<gene>
    <name evidence="2" type="ORF">GDO81_001111</name>
</gene>
<comment type="caution">
    <text evidence="2">The sequence shown here is derived from an EMBL/GenBank/DDBJ whole genome shotgun (WGS) entry which is preliminary data.</text>
</comment>
<name>A0AAV7D9N4_ENGPU</name>
<evidence type="ECO:0000313" key="3">
    <source>
        <dbReference type="Proteomes" id="UP000824782"/>
    </source>
</evidence>
<dbReference type="AlphaFoldDB" id="A0AAV7D9N4"/>
<sequence length="87" mass="9929">MYCKTYVANNTENSKEKEGDRRERSCMGEGLMDISKACDIRDSRSHYRTGALNSVLTVYCRIWIDQDYVWGSTGTMLMHNGPLRGQG</sequence>
<dbReference type="EMBL" id="WNYA01000001">
    <property type="protein sequence ID" value="KAG8594177.1"/>
    <property type="molecule type" value="Genomic_DNA"/>
</dbReference>